<sequence>SIRRIFIYSGLIGPREELDPGKRHDGNTFWCEHAETAQPKGDYRPRDSTRFSNDVNAMDGPPHCGFNQLIDLGVAFLLSTALFLWSNDPYARAFQAWQKWMASSLLKRPEKQH</sequence>
<gene>
    <name evidence="1" type="ORF">BaRGS_00027204</name>
</gene>
<dbReference type="Proteomes" id="UP001519460">
    <property type="component" value="Unassembled WGS sequence"/>
</dbReference>
<evidence type="ECO:0000313" key="1">
    <source>
        <dbReference type="EMBL" id="KAK7481555.1"/>
    </source>
</evidence>
<dbReference type="AlphaFoldDB" id="A0ABD0K3T9"/>
<proteinExistence type="predicted"/>
<accession>A0ABD0K3T9</accession>
<reference evidence="1 2" key="1">
    <citation type="journal article" date="2023" name="Sci. Data">
        <title>Genome assembly of the Korean intertidal mud-creeper Batillaria attramentaria.</title>
        <authorList>
            <person name="Patra A.K."/>
            <person name="Ho P.T."/>
            <person name="Jun S."/>
            <person name="Lee S.J."/>
            <person name="Kim Y."/>
            <person name="Won Y.J."/>
        </authorList>
    </citation>
    <scope>NUCLEOTIDE SEQUENCE [LARGE SCALE GENOMIC DNA]</scope>
    <source>
        <strain evidence="1">Wonlab-2016</strain>
    </source>
</reference>
<name>A0ABD0K3T9_9CAEN</name>
<dbReference type="EMBL" id="JACVVK020000260">
    <property type="protein sequence ID" value="KAK7481555.1"/>
    <property type="molecule type" value="Genomic_DNA"/>
</dbReference>
<protein>
    <submittedName>
        <fullName evidence="1">Uncharacterized protein</fullName>
    </submittedName>
</protein>
<keyword evidence="2" id="KW-1185">Reference proteome</keyword>
<organism evidence="1 2">
    <name type="scientific">Batillaria attramentaria</name>
    <dbReference type="NCBI Taxonomy" id="370345"/>
    <lineage>
        <taxon>Eukaryota</taxon>
        <taxon>Metazoa</taxon>
        <taxon>Spiralia</taxon>
        <taxon>Lophotrochozoa</taxon>
        <taxon>Mollusca</taxon>
        <taxon>Gastropoda</taxon>
        <taxon>Caenogastropoda</taxon>
        <taxon>Sorbeoconcha</taxon>
        <taxon>Cerithioidea</taxon>
        <taxon>Batillariidae</taxon>
        <taxon>Batillaria</taxon>
    </lineage>
</organism>
<comment type="caution">
    <text evidence="1">The sequence shown here is derived from an EMBL/GenBank/DDBJ whole genome shotgun (WGS) entry which is preliminary data.</text>
</comment>
<feature type="non-terminal residue" evidence="1">
    <location>
        <position position="1"/>
    </location>
</feature>
<evidence type="ECO:0000313" key="2">
    <source>
        <dbReference type="Proteomes" id="UP001519460"/>
    </source>
</evidence>